<organism evidence="1 2">
    <name type="scientific">Bacillus thuringiensis</name>
    <dbReference type="NCBI Taxonomy" id="1428"/>
    <lineage>
        <taxon>Bacteria</taxon>
        <taxon>Bacillati</taxon>
        <taxon>Bacillota</taxon>
        <taxon>Bacilli</taxon>
        <taxon>Bacillales</taxon>
        <taxon>Bacillaceae</taxon>
        <taxon>Bacillus</taxon>
        <taxon>Bacillus cereus group</taxon>
    </lineage>
</organism>
<reference evidence="1 2" key="1">
    <citation type="submission" date="2016-04" db="EMBL/GenBank/DDBJ databases">
        <title>High quality genome of the nematocidal Bacillus thuringiensis MYBT18246.</title>
        <authorList>
            <person name="Hollensteiner J."/>
            <person name="Poehlein A."/>
            <person name="Sproeer C."/>
            <person name="Bunk B."/>
            <person name="Rosenstiel P."/>
            <person name="Schulenburg H."/>
            <person name="Liesegang H."/>
        </authorList>
    </citation>
    <scope>NUCLEOTIDE SEQUENCE [LARGE SCALE GENOMIC DNA]</scope>
    <source>
        <strain evidence="1 2">MYBT18246</strain>
        <plasmid evidence="1 2">p55166</plasmid>
    </source>
</reference>
<sequence length="348" mass="41863">MNLMQSSSNNQLVIELEKWYSLIRKQHVKEAKKYYTSINASFSKTASPIATLYLLFRYRYLILLEDYQNDLELNISQFDSDFKLNYYYHFFKFIHRTNTGDYQQAQYYFDNAKELLKYIDDECEIAEFNYRASLYYYYLDDPILAIHHSNSSLNLFSQYNEYEIKIAACENTLGMSYTTLEKWQLAEEYLLSSLNTFKNHNLQQCVLKVTYNLGLLYSEQNRPNLAIEHLLNSFENEKDYKTMFLLAREYYKSNNHTQALFLLQKGLPFCDKLYTQHYNILMAFIENKPLEELEDIITTAIEYLEPHRLWKDIQFYSDELAIRYLNQKNPEKSNEFFYKSYTTKKSLN</sequence>
<dbReference type="GO" id="GO:0016787">
    <property type="term" value="F:hydrolase activity"/>
    <property type="evidence" value="ECO:0007669"/>
    <property type="project" value="UniProtKB-KW"/>
</dbReference>
<dbReference type="SMART" id="SM00028">
    <property type="entry name" value="TPR"/>
    <property type="match status" value="3"/>
</dbReference>
<geneLocation type="plasmid" evidence="1 2">
    <name>p55166</name>
</geneLocation>
<accession>A0A9W3X4J2</accession>
<dbReference type="Proteomes" id="UP000092743">
    <property type="component" value="Plasmid p55166"/>
</dbReference>
<dbReference type="RefSeq" id="WP_016099634.1">
    <property type="nucleotide sequence ID" value="NZ_CP015357.1"/>
</dbReference>
<dbReference type="InterPro" id="IPR019734">
    <property type="entry name" value="TPR_rpt"/>
</dbReference>
<protein>
    <submittedName>
        <fullName evidence="1">Response regulator aspartate phosphatase I</fullName>
        <ecNumber evidence="1">3.1.-.-</ecNumber>
    </submittedName>
</protein>
<keyword evidence="1" id="KW-0614">Plasmid</keyword>
<gene>
    <name evidence="1" type="primary">rapI_2</name>
    <name evidence="1" type="ORF">BT246_71800</name>
</gene>
<dbReference type="InterPro" id="IPR011990">
    <property type="entry name" value="TPR-like_helical_dom_sf"/>
</dbReference>
<dbReference type="Gene3D" id="1.25.40.10">
    <property type="entry name" value="Tetratricopeptide repeat domain"/>
    <property type="match status" value="1"/>
</dbReference>
<keyword evidence="1" id="KW-0378">Hydrolase</keyword>
<dbReference type="EC" id="3.1.-.-" evidence="1"/>
<evidence type="ECO:0000313" key="2">
    <source>
        <dbReference type="Proteomes" id="UP000092743"/>
    </source>
</evidence>
<proteinExistence type="predicted"/>
<evidence type="ECO:0000313" key="1">
    <source>
        <dbReference type="EMBL" id="ANS52470.1"/>
    </source>
</evidence>
<dbReference type="AlphaFoldDB" id="A0A9W3X4J2"/>
<dbReference type="SUPFAM" id="SSF48452">
    <property type="entry name" value="TPR-like"/>
    <property type="match status" value="1"/>
</dbReference>
<name>A0A9W3X4J2_BACTU</name>
<dbReference type="EMBL" id="CP015357">
    <property type="protein sequence ID" value="ANS52470.1"/>
    <property type="molecule type" value="Genomic_DNA"/>
</dbReference>